<dbReference type="EMBL" id="CP080776">
    <property type="protein sequence ID" value="UWP96002.1"/>
    <property type="molecule type" value="Genomic_DNA"/>
</dbReference>
<dbReference type="GO" id="GO:0005886">
    <property type="term" value="C:plasma membrane"/>
    <property type="evidence" value="ECO:0007669"/>
    <property type="project" value="TreeGrafter"/>
</dbReference>
<dbReference type="RefSeq" id="WP_259786310.1">
    <property type="nucleotide sequence ID" value="NZ_CP080776.1"/>
</dbReference>
<dbReference type="InterPro" id="IPR003848">
    <property type="entry name" value="DUF218"/>
</dbReference>
<dbReference type="PANTHER" id="PTHR30336:SF4">
    <property type="entry name" value="ENVELOPE BIOGENESIS FACTOR ELYC"/>
    <property type="match status" value="1"/>
</dbReference>
<name>A0A9Q9LXV9_9RHOB</name>
<dbReference type="GO" id="GO:0043164">
    <property type="term" value="P:Gram-negative-bacterium-type cell wall biogenesis"/>
    <property type="evidence" value="ECO:0007669"/>
    <property type="project" value="TreeGrafter"/>
</dbReference>
<proteinExistence type="predicted"/>
<dbReference type="Pfam" id="PF02698">
    <property type="entry name" value="DUF218"/>
    <property type="match status" value="1"/>
</dbReference>
<protein>
    <submittedName>
        <fullName evidence="2">YdcF family protein</fullName>
    </submittedName>
</protein>
<dbReference type="InterPro" id="IPR014729">
    <property type="entry name" value="Rossmann-like_a/b/a_fold"/>
</dbReference>
<reference evidence="2" key="1">
    <citation type="submission" date="2021-08" db="EMBL/GenBank/DDBJ databases">
        <authorList>
            <person name="Nwanade C."/>
            <person name="Wang M."/>
            <person name="Masoudi A."/>
            <person name="Yu Z."/>
            <person name="Liu J."/>
        </authorList>
    </citation>
    <scope>NUCLEOTIDE SEQUENCE</scope>
    <source>
        <strain evidence="2">S056</strain>
    </source>
</reference>
<dbReference type="Gene3D" id="3.40.50.620">
    <property type="entry name" value="HUPs"/>
    <property type="match status" value="1"/>
</dbReference>
<feature type="domain" description="DUF218" evidence="1">
    <location>
        <begin position="11"/>
        <end position="137"/>
    </location>
</feature>
<dbReference type="PANTHER" id="PTHR30336">
    <property type="entry name" value="INNER MEMBRANE PROTEIN, PROBABLE PERMEASE"/>
    <property type="match status" value="1"/>
</dbReference>
<evidence type="ECO:0000313" key="3">
    <source>
        <dbReference type="Proteomes" id="UP001057991"/>
    </source>
</evidence>
<dbReference type="AlphaFoldDB" id="A0A9Q9LXV9"/>
<dbReference type="GO" id="GO:0000270">
    <property type="term" value="P:peptidoglycan metabolic process"/>
    <property type="evidence" value="ECO:0007669"/>
    <property type="project" value="TreeGrafter"/>
</dbReference>
<sequence length="163" mass="17827">MSLPPAAPKTALVLGAKLTPDGRATGALRRRAGHAAQLWHRGEIDLIVVSGGVPQSGITEASVMADLLRETGVAGERIILEDQARNTWENIALSRPLIPEGAEITLITDSYHAPRARLMARRQGVRVRVDCPSDRHTPLPLRLQSRLREAAAMLYYLFLGPRL</sequence>
<dbReference type="Proteomes" id="UP001057991">
    <property type="component" value="Chromosome"/>
</dbReference>
<accession>A0A9Q9LXV9</accession>
<evidence type="ECO:0000259" key="1">
    <source>
        <dbReference type="Pfam" id="PF02698"/>
    </source>
</evidence>
<evidence type="ECO:0000313" key="2">
    <source>
        <dbReference type="EMBL" id="UWP96002.1"/>
    </source>
</evidence>
<dbReference type="CDD" id="cd06259">
    <property type="entry name" value="YdcF-like"/>
    <property type="match status" value="1"/>
</dbReference>
<dbReference type="InterPro" id="IPR051599">
    <property type="entry name" value="Cell_Envelope_Assoc"/>
</dbReference>
<gene>
    <name evidence="2" type="ORF">K3X48_03120</name>
</gene>
<organism evidence="2 3">
    <name type="scientific">Aliiroseovarius crassostreae</name>
    <dbReference type="NCBI Taxonomy" id="154981"/>
    <lineage>
        <taxon>Bacteria</taxon>
        <taxon>Pseudomonadati</taxon>
        <taxon>Pseudomonadota</taxon>
        <taxon>Alphaproteobacteria</taxon>
        <taxon>Rhodobacterales</taxon>
        <taxon>Paracoccaceae</taxon>
        <taxon>Aliiroseovarius</taxon>
    </lineage>
</organism>